<dbReference type="Proteomes" id="UP001295423">
    <property type="component" value="Unassembled WGS sequence"/>
</dbReference>
<keyword evidence="4" id="KW-1185">Reference proteome</keyword>
<feature type="signal peptide" evidence="1">
    <location>
        <begin position="1"/>
        <end position="24"/>
    </location>
</feature>
<evidence type="ECO:0000259" key="2">
    <source>
        <dbReference type="Pfam" id="PF01613"/>
    </source>
</evidence>
<feature type="chain" id="PRO_5042208026" description="Flavin reductase like domain-containing protein" evidence="1">
    <location>
        <begin position="25"/>
        <end position="234"/>
    </location>
</feature>
<reference evidence="3" key="1">
    <citation type="submission" date="2023-08" db="EMBL/GenBank/DDBJ databases">
        <authorList>
            <person name="Audoor S."/>
            <person name="Bilcke G."/>
        </authorList>
    </citation>
    <scope>NUCLEOTIDE SEQUENCE</scope>
</reference>
<feature type="domain" description="Flavin reductase like" evidence="2">
    <location>
        <begin position="65"/>
        <end position="202"/>
    </location>
</feature>
<dbReference type="AlphaFoldDB" id="A0AAD2FQE4"/>
<sequence length="234" mass="25176">MRSIYTLFLCFFIGSLIKTNSSSGVVVALSSSSEHLPTECHLQPTTVPPLLDVPTYSLATYCHKNGGQTGMNILTYASPISIRPDRIWALGLYKGTWTHEQFVSSGEGVLQLLAPKHATLVKVLGGSSTRDVNKQEKCAGLGMPWIPFSAETNNDEEESSSIQVLPGCVHYLKVRLVGDLIDCGSHDLAMCKVESMSVPSGDVGGGDDDTKQALMTSQLREMGIITAQGRVAED</sequence>
<gene>
    <name evidence="3" type="ORF">CYCCA115_LOCUS12073</name>
</gene>
<evidence type="ECO:0000313" key="4">
    <source>
        <dbReference type="Proteomes" id="UP001295423"/>
    </source>
</evidence>
<dbReference type="EMBL" id="CAKOGP040001758">
    <property type="protein sequence ID" value="CAJ1949396.1"/>
    <property type="molecule type" value="Genomic_DNA"/>
</dbReference>
<accession>A0AAD2FQE4</accession>
<proteinExistence type="predicted"/>
<dbReference type="InterPro" id="IPR002563">
    <property type="entry name" value="Flavin_Rdtase-like_dom"/>
</dbReference>
<dbReference type="GO" id="GO:0010181">
    <property type="term" value="F:FMN binding"/>
    <property type="evidence" value="ECO:0007669"/>
    <property type="project" value="InterPro"/>
</dbReference>
<keyword evidence="1" id="KW-0732">Signal</keyword>
<organism evidence="3 4">
    <name type="scientific">Cylindrotheca closterium</name>
    <dbReference type="NCBI Taxonomy" id="2856"/>
    <lineage>
        <taxon>Eukaryota</taxon>
        <taxon>Sar</taxon>
        <taxon>Stramenopiles</taxon>
        <taxon>Ochrophyta</taxon>
        <taxon>Bacillariophyta</taxon>
        <taxon>Bacillariophyceae</taxon>
        <taxon>Bacillariophycidae</taxon>
        <taxon>Bacillariales</taxon>
        <taxon>Bacillariaceae</taxon>
        <taxon>Cylindrotheca</taxon>
    </lineage>
</organism>
<evidence type="ECO:0000256" key="1">
    <source>
        <dbReference type="SAM" id="SignalP"/>
    </source>
</evidence>
<dbReference type="Gene3D" id="2.30.110.10">
    <property type="entry name" value="Electron Transport, Fmn-binding Protein, Chain A"/>
    <property type="match status" value="1"/>
</dbReference>
<comment type="caution">
    <text evidence="3">The sequence shown here is derived from an EMBL/GenBank/DDBJ whole genome shotgun (WGS) entry which is preliminary data.</text>
</comment>
<dbReference type="SUPFAM" id="SSF50475">
    <property type="entry name" value="FMN-binding split barrel"/>
    <property type="match status" value="1"/>
</dbReference>
<dbReference type="InterPro" id="IPR012349">
    <property type="entry name" value="Split_barrel_FMN-bd"/>
</dbReference>
<dbReference type="Pfam" id="PF01613">
    <property type="entry name" value="Flavin_Reduct"/>
    <property type="match status" value="1"/>
</dbReference>
<protein>
    <recommendedName>
        <fullName evidence="2">Flavin reductase like domain-containing protein</fullName>
    </recommendedName>
</protein>
<evidence type="ECO:0000313" key="3">
    <source>
        <dbReference type="EMBL" id="CAJ1949396.1"/>
    </source>
</evidence>
<name>A0AAD2FQE4_9STRA</name>